<dbReference type="InterPro" id="IPR003838">
    <property type="entry name" value="ABC3_permease_C"/>
</dbReference>
<feature type="transmembrane region" description="Helical" evidence="7">
    <location>
        <begin position="266"/>
        <end position="288"/>
    </location>
</feature>
<protein>
    <submittedName>
        <fullName evidence="9">FtsX-like permease family protein</fullName>
    </submittedName>
</protein>
<comment type="similarity">
    <text evidence="6">Belongs to the ABC-4 integral membrane protein family.</text>
</comment>
<feature type="transmembrane region" description="Helical" evidence="7">
    <location>
        <begin position="433"/>
        <end position="454"/>
    </location>
</feature>
<feature type="transmembrane region" description="Helical" evidence="7">
    <location>
        <begin position="362"/>
        <end position="380"/>
    </location>
</feature>
<dbReference type="GO" id="GO:0022857">
    <property type="term" value="F:transmembrane transporter activity"/>
    <property type="evidence" value="ECO:0007669"/>
    <property type="project" value="TreeGrafter"/>
</dbReference>
<comment type="caution">
    <text evidence="9">The sequence shown here is derived from an EMBL/GenBank/DDBJ whole genome shotgun (WGS) entry which is preliminary data.</text>
</comment>
<evidence type="ECO:0000256" key="7">
    <source>
        <dbReference type="SAM" id="Phobius"/>
    </source>
</evidence>
<feature type="transmembrane region" description="Helical" evidence="7">
    <location>
        <begin position="322"/>
        <end position="342"/>
    </location>
</feature>
<keyword evidence="5 7" id="KW-0472">Membrane</keyword>
<proteinExistence type="inferred from homology"/>
<feature type="transmembrane region" description="Helical" evidence="7">
    <location>
        <begin position="713"/>
        <end position="737"/>
    </location>
</feature>
<keyword evidence="10" id="KW-1185">Reference proteome</keyword>
<evidence type="ECO:0000256" key="5">
    <source>
        <dbReference type="ARBA" id="ARBA00023136"/>
    </source>
</evidence>
<dbReference type="PANTHER" id="PTHR30572">
    <property type="entry name" value="MEMBRANE COMPONENT OF TRANSPORTER-RELATED"/>
    <property type="match status" value="1"/>
</dbReference>
<dbReference type="Proteomes" id="UP000463051">
    <property type="component" value="Unassembled WGS sequence"/>
</dbReference>
<evidence type="ECO:0000256" key="3">
    <source>
        <dbReference type="ARBA" id="ARBA00022692"/>
    </source>
</evidence>
<evidence type="ECO:0000256" key="1">
    <source>
        <dbReference type="ARBA" id="ARBA00004651"/>
    </source>
</evidence>
<keyword evidence="2" id="KW-1003">Cell membrane</keyword>
<evidence type="ECO:0000256" key="6">
    <source>
        <dbReference type="ARBA" id="ARBA00038076"/>
    </source>
</evidence>
<evidence type="ECO:0000259" key="8">
    <source>
        <dbReference type="Pfam" id="PF02687"/>
    </source>
</evidence>
<keyword evidence="4 7" id="KW-1133">Transmembrane helix</keyword>
<evidence type="ECO:0000313" key="10">
    <source>
        <dbReference type="Proteomes" id="UP000463051"/>
    </source>
</evidence>
<sequence length="840" mass="93402">MIETNNRKIVRRLAFKSIKANKSRSLAIVSAIVLTTLLITSMFTLSFSLSKSSEYTQMRTVGTDFHGGFKYLTPSEVATLKKHSSIRQYGISLSVGTVSNPIFKDTRIEVHQIDKSYAKHSFVNFIAGGLPSGENEIVLNTWELDKLGVKHELGQRLHLDIEIGKQIISQDFILSGYYEADEHLALAGMAFVSEAFAKKNLAHIDPLISKIDGTNINTSDLSVMFNNSINIEKKLNKVLADTGLDAPIGVNWAYSTAYLSDNIMNLIPYAAVVFIIMLSGYLLIYNIFYISVVRDVKFYGLLKTIGTTPRQLKRIISIQAKLLYVIALPIGMVIGYVIGQLITPMANSLSSETVETSYSANPFIFLGAALFSYLTVWIAASKPSRIAARISPVEAVKFVGVTRNGRRISKKTKHGARIYSMAFSNLFRNKKKLLLMLSSLSLSIILFSIIFTVISSLDINKYLSSFISGDFVVNNEAMILHEGERGDPLALSEPFCSTLSKIPDVKSVDKVYFNYEFYPLDEAIRSVLQPFVASPDPGIIYTLKNGAIFINFYGLDTGWLDWVKKDLLEGTFNKQKFMSGDYAMITESNLPEDRNATYYHPGDKITYETLGKSYEVMAVLPYNGLYAATTKSYSANGYNVFLPSSELNKKLPIGKNPSKILSATIHADPTKLGEVEEAAKALTDPIDELSFKSREDYKQELGGFIRIFQTVGYGLSFVIALIGVLNYINTVLTGVISRRNEFAILESIGMTKKQLKKMLVYEGLYNVLLTVAITSTLGVLITYSISKNITGILAFTVFHMSWLPFILVIPILLAIAYTVTLSAYKTLNKATIVERLREVD</sequence>
<feature type="domain" description="ABC3 transporter permease C-terminal" evidence="8">
    <location>
        <begin position="715"/>
        <end position="829"/>
    </location>
</feature>
<dbReference type="GO" id="GO:0005886">
    <property type="term" value="C:plasma membrane"/>
    <property type="evidence" value="ECO:0007669"/>
    <property type="project" value="UniProtKB-SubCell"/>
</dbReference>
<feature type="transmembrane region" description="Helical" evidence="7">
    <location>
        <begin position="792"/>
        <end position="819"/>
    </location>
</feature>
<name>A0A7X2HAB1_9BACL</name>
<dbReference type="Pfam" id="PF02687">
    <property type="entry name" value="FtsX"/>
    <property type="match status" value="2"/>
</dbReference>
<accession>A0A7X2HAB1</accession>
<feature type="transmembrane region" description="Helical" evidence="7">
    <location>
        <begin position="758"/>
        <end position="786"/>
    </location>
</feature>
<dbReference type="InterPro" id="IPR050250">
    <property type="entry name" value="Macrolide_Exporter_MacB"/>
</dbReference>
<keyword evidence="3 7" id="KW-0812">Transmembrane</keyword>
<feature type="domain" description="ABC3 transporter permease C-terminal" evidence="8">
    <location>
        <begin position="271"/>
        <end position="390"/>
    </location>
</feature>
<organism evidence="9 10">
    <name type="scientific">Paenibacillus monticola</name>
    <dbReference type="NCBI Taxonomy" id="2666075"/>
    <lineage>
        <taxon>Bacteria</taxon>
        <taxon>Bacillati</taxon>
        <taxon>Bacillota</taxon>
        <taxon>Bacilli</taxon>
        <taxon>Bacillales</taxon>
        <taxon>Paenibacillaceae</taxon>
        <taxon>Paenibacillus</taxon>
    </lineage>
</organism>
<dbReference type="EMBL" id="WJXB01000014">
    <property type="protein sequence ID" value="MRN56429.1"/>
    <property type="molecule type" value="Genomic_DNA"/>
</dbReference>
<dbReference type="PANTHER" id="PTHR30572:SF4">
    <property type="entry name" value="ABC TRANSPORTER PERMEASE YTRF"/>
    <property type="match status" value="1"/>
</dbReference>
<dbReference type="AlphaFoldDB" id="A0A7X2HAB1"/>
<dbReference type="RefSeq" id="WP_154121942.1">
    <property type="nucleotide sequence ID" value="NZ_WJXB01000014.1"/>
</dbReference>
<feature type="transmembrane region" description="Helical" evidence="7">
    <location>
        <begin position="26"/>
        <end position="49"/>
    </location>
</feature>
<gene>
    <name evidence="9" type="ORF">GJB61_26060</name>
</gene>
<evidence type="ECO:0000256" key="2">
    <source>
        <dbReference type="ARBA" id="ARBA00022475"/>
    </source>
</evidence>
<evidence type="ECO:0000256" key="4">
    <source>
        <dbReference type="ARBA" id="ARBA00022989"/>
    </source>
</evidence>
<evidence type="ECO:0000313" key="9">
    <source>
        <dbReference type="EMBL" id="MRN56429.1"/>
    </source>
</evidence>
<reference evidence="9 10" key="1">
    <citation type="submission" date="2019-11" db="EMBL/GenBank/DDBJ databases">
        <title>Paenibacillus monticola sp. nov., a novel PGPR strain isolated from mountain sample in China.</title>
        <authorList>
            <person name="Zhao Q."/>
            <person name="Li H.-P."/>
            <person name="Zhang J.-L."/>
        </authorList>
    </citation>
    <scope>NUCLEOTIDE SEQUENCE [LARGE SCALE GENOMIC DNA]</scope>
    <source>
        <strain evidence="9 10">LC-T2</strain>
    </source>
</reference>
<comment type="subcellular location">
    <subcellularLocation>
        <location evidence="1">Cell membrane</location>
        <topology evidence="1">Multi-pass membrane protein</topology>
    </subcellularLocation>
</comment>